<evidence type="ECO:0000259" key="10">
    <source>
        <dbReference type="Pfam" id="PF02879"/>
    </source>
</evidence>
<dbReference type="Pfam" id="PF00408">
    <property type="entry name" value="PGM_PMM_IV"/>
    <property type="match status" value="1"/>
</dbReference>
<proteinExistence type="inferred from homology"/>
<dbReference type="InterPro" id="IPR036900">
    <property type="entry name" value="A-D-PHexomutase_C_sf"/>
</dbReference>
<comment type="cofactor">
    <cofactor evidence="1">
        <name>Mg(2+)</name>
        <dbReference type="ChEBI" id="CHEBI:18420"/>
    </cofactor>
</comment>
<feature type="domain" description="Alpha-D-phosphohexomutase alpha/beta/alpha" evidence="11">
    <location>
        <begin position="274"/>
        <end position="379"/>
    </location>
</feature>
<dbReference type="CDD" id="cd05800">
    <property type="entry name" value="PGM_like2"/>
    <property type="match status" value="1"/>
</dbReference>
<evidence type="ECO:0000256" key="4">
    <source>
        <dbReference type="ARBA" id="ARBA00022723"/>
    </source>
</evidence>
<dbReference type="InterPro" id="IPR016055">
    <property type="entry name" value="A-D-PHexomutase_a/b/a-I/II/III"/>
</dbReference>
<dbReference type="Gene3D" id="3.40.120.10">
    <property type="entry name" value="Alpha-D-Glucose-1,6-Bisphosphate, subunit A, domain 3"/>
    <property type="match status" value="3"/>
</dbReference>
<evidence type="ECO:0000313" key="12">
    <source>
        <dbReference type="EMBL" id="TRV26965.1"/>
    </source>
</evidence>
<organism evidence="12 13">
    <name type="scientific">Microcystis flos-aquae Mf_WU_F_19750830_S460</name>
    <dbReference type="NCBI Taxonomy" id="2486237"/>
    <lineage>
        <taxon>Bacteria</taxon>
        <taxon>Bacillati</taxon>
        <taxon>Cyanobacteriota</taxon>
        <taxon>Cyanophyceae</taxon>
        <taxon>Oscillatoriophycideae</taxon>
        <taxon>Chroococcales</taxon>
        <taxon>Microcystaceae</taxon>
        <taxon>Microcystis</taxon>
    </lineage>
</organism>
<feature type="domain" description="Alpha-D-phosphohexomutase C-terminal" evidence="8">
    <location>
        <begin position="413"/>
        <end position="467"/>
    </location>
</feature>
<evidence type="ECO:0000259" key="11">
    <source>
        <dbReference type="Pfam" id="PF02880"/>
    </source>
</evidence>
<gene>
    <name evidence="12" type="ORF">EWV40_01760</name>
</gene>
<feature type="domain" description="Alpha-D-phosphohexomutase alpha/beta/alpha" evidence="9">
    <location>
        <begin position="7"/>
        <end position="141"/>
    </location>
</feature>
<reference evidence="12 13" key="1">
    <citation type="submission" date="2019-01" db="EMBL/GenBank/DDBJ databases">
        <title>Coherence of Microcystis species and biogeography revealed through population genomics.</title>
        <authorList>
            <person name="Perez-Carrascal O.M."/>
            <person name="Terrat Y."/>
            <person name="Giani A."/>
            <person name="Fortin N."/>
            <person name="Tromas N."/>
            <person name="Shapiro B.J."/>
        </authorList>
    </citation>
    <scope>NUCLEOTIDE SEQUENCE [LARGE SCALE GENOMIC DNA]</scope>
    <source>
        <strain evidence="12">Mf_WU_F_19750830_S460</strain>
    </source>
</reference>
<dbReference type="InterPro" id="IPR005841">
    <property type="entry name" value="Alpha-D-phosphohexomutase_SF"/>
</dbReference>
<dbReference type="InterPro" id="IPR005844">
    <property type="entry name" value="A-D-PHexomutase_a/b/a-I"/>
</dbReference>
<evidence type="ECO:0000256" key="2">
    <source>
        <dbReference type="ARBA" id="ARBA00010231"/>
    </source>
</evidence>
<keyword evidence="6" id="KW-0413">Isomerase</keyword>
<dbReference type="SUPFAM" id="SSF53738">
    <property type="entry name" value="Phosphoglucomutase, first 3 domains"/>
    <property type="match status" value="3"/>
</dbReference>
<dbReference type="PROSITE" id="PS00710">
    <property type="entry name" value="PGM_PMM"/>
    <property type="match status" value="1"/>
</dbReference>
<dbReference type="InterPro" id="IPR005843">
    <property type="entry name" value="A-D-PHexomutase_C"/>
</dbReference>
<evidence type="ECO:0000259" key="9">
    <source>
        <dbReference type="Pfam" id="PF02878"/>
    </source>
</evidence>
<keyword evidence="3" id="KW-0597">Phosphoprotein</keyword>
<sequence length="477" mass="51708">MTTVNPIKFGTDGWRGIIAADFTFDRVALLAPLAAQVLADNYGQITGSRTMIVGYDRRFMAEDFAQTAAESLQKAGFDVLLSQSYAPTPAFSWAARAENALGAIVLTASHNPAKYLGLKVKGYFGGSVSPEITQQIEALLSNPPQFNAAPGKLSTFEPWSGYCQGLRQKVNIAAIANAIESGQLKVYSDVMHGAAATGLERLLGVGITELRGNRDPLFGGGSPEPLPRNLREIIDKLAHSANLAPLRVGLVFDGDSDRVAAIDGRGNFLSTQNLIPILIEHLAGKKGMRGEIVKTVSGSDLIPKLASLYGLSVFETPIGYKYIADRMLTTPVLIGGEESGGVGYGTHIPERDALLSALYVLEAVVESGQDLSDLYAQLQDKTGFHSEYDRIDLPLANMEARNQLITALDKEPLREIAGKQVTDCNTMDGYKFRLEDGSWLLIRFSGTEPVLRLYCESSTLDRVQEILAWAKSWATYI</sequence>
<dbReference type="GO" id="GO:0006166">
    <property type="term" value="P:purine ribonucleoside salvage"/>
    <property type="evidence" value="ECO:0007669"/>
    <property type="project" value="TreeGrafter"/>
</dbReference>
<dbReference type="InterPro" id="IPR016066">
    <property type="entry name" value="A-D-PHexomutase_CS"/>
</dbReference>
<dbReference type="PANTHER" id="PTHR45745:SF1">
    <property type="entry name" value="PHOSPHOGLUCOMUTASE 2B-RELATED"/>
    <property type="match status" value="1"/>
</dbReference>
<dbReference type="InterPro" id="IPR005846">
    <property type="entry name" value="A-D-PHexomutase_a/b/a-III"/>
</dbReference>
<dbReference type="AlphaFoldDB" id="A0A552M3B1"/>
<evidence type="ECO:0000313" key="13">
    <source>
        <dbReference type="Proteomes" id="UP000320730"/>
    </source>
</evidence>
<evidence type="ECO:0000256" key="6">
    <source>
        <dbReference type="ARBA" id="ARBA00023235"/>
    </source>
</evidence>
<dbReference type="Gene3D" id="3.30.310.50">
    <property type="entry name" value="Alpha-D-phosphohexomutase, C-terminal domain"/>
    <property type="match status" value="1"/>
</dbReference>
<dbReference type="GO" id="GO:0005975">
    <property type="term" value="P:carbohydrate metabolic process"/>
    <property type="evidence" value="ECO:0007669"/>
    <property type="project" value="InterPro"/>
</dbReference>
<dbReference type="Pfam" id="PF02880">
    <property type="entry name" value="PGM_PMM_III"/>
    <property type="match status" value="1"/>
</dbReference>
<dbReference type="GO" id="GO:0000287">
    <property type="term" value="F:magnesium ion binding"/>
    <property type="evidence" value="ECO:0007669"/>
    <property type="project" value="InterPro"/>
</dbReference>
<comment type="caution">
    <text evidence="12">The sequence shown here is derived from an EMBL/GenBank/DDBJ whole genome shotgun (WGS) entry which is preliminary data.</text>
</comment>
<keyword evidence="5 7" id="KW-0460">Magnesium</keyword>
<dbReference type="Proteomes" id="UP000320730">
    <property type="component" value="Unassembled WGS sequence"/>
</dbReference>
<keyword evidence="4 7" id="KW-0479">Metal-binding</keyword>
<dbReference type="EMBL" id="SFAN01000015">
    <property type="protein sequence ID" value="TRV26965.1"/>
    <property type="molecule type" value="Genomic_DNA"/>
</dbReference>
<evidence type="ECO:0000256" key="5">
    <source>
        <dbReference type="ARBA" id="ARBA00022842"/>
    </source>
</evidence>
<dbReference type="PANTHER" id="PTHR45745">
    <property type="entry name" value="PHOSPHOMANNOMUTASE 45A"/>
    <property type="match status" value="1"/>
</dbReference>
<evidence type="ECO:0000256" key="1">
    <source>
        <dbReference type="ARBA" id="ARBA00001946"/>
    </source>
</evidence>
<dbReference type="SUPFAM" id="SSF55957">
    <property type="entry name" value="Phosphoglucomutase, C-terminal domain"/>
    <property type="match status" value="1"/>
</dbReference>
<dbReference type="InterPro" id="IPR005845">
    <property type="entry name" value="A-D-PHexomutase_a/b/a-II"/>
</dbReference>
<dbReference type="PRINTS" id="PR00509">
    <property type="entry name" value="PGMPMM"/>
</dbReference>
<name>A0A552M3B1_9CHRO</name>
<evidence type="ECO:0000256" key="7">
    <source>
        <dbReference type="RuleBase" id="RU004326"/>
    </source>
</evidence>
<dbReference type="Pfam" id="PF02878">
    <property type="entry name" value="PGM_PMM_I"/>
    <property type="match status" value="1"/>
</dbReference>
<accession>A0A552M3B1</accession>
<dbReference type="Pfam" id="PF02879">
    <property type="entry name" value="PGM_PMM_II"/>
    <property type="match status" value="1"/>
</dbReference>
<comment type="similarity">
    <text evidence="2 7">Belongs to the phosphohexose mutase family.</text>
</comment>
<evidence type="ECO:0000256" key="3">
    <source>
        <dbReference type="ARBA" id="ARBA00022553"/>
    </source>
</evidence>
<dbReference type="GO" id="GO:0008973">
    <property type="term" value="F:phosphopentomutase activity"/>
    <property type="evidence" value="ECO:0007669"/>
    <property type="project" value="TreeGrafter"/>
</dbReference>
<feature type="domain" description="Alpha-D-phosphohexomutase alpha/beta/alpha" evidence="10">
    <location>
        <begin position="161"/>
        <end position="266"/>
    </location>
</feature>
<evidence type="ECO:0000259" key="8">
    <source>
        <dbReference type="Pfam" id="PF00408"/>
    </source>
</evidence>
<protein>
    <submittedName>
        <fullName evidence="12">Phosphoglucomutase/phosphomannomutase family protein</fullName>
    </submittedName>
</protein>